<dbReference type="EMBL" id="CYKH01001711">
    <property type="protein sequence ID" value="CUG89181.1"/>
    <property type="molecule type" value="Genomic_DNA"/>
</dbReference>
<sequence length="286" mass="31876">MKKPRNCTNKAKTYDDPCDESLRRFEKLWEKTGGAWIEISSRGLASADIVLHIPKIVTLPIQCKDRAGTFEAEDISDALSSMLCSDKRPVDAKLEPKNLTPMPHARDLLTQKLVDLGAPVIPVMYVSHASTLTDSTSMCSAKFDVIDPHCIMAEGIGEPGIPKDKLIPYLARDNENNEGRRLADRGSIAPDSAIDDVVRLQANDATELRRCGHRSAGACDKRANQGPLQEKSFTTRRRGFSTTASGHDRRAMRKSTNMMPLKKRNKDDAKMRTNRINLLDQFRSID</sequence>
<name>A0A0S4JL35_BODSA</name>
<evidence type="ECO:0000313" key="3">
    <source>
        <dbReference type="Proteomes" id="UP000051952"/>
    </source>
</evidence>
<gene>
    <name evidence="2" type="ORF">BSAL_19735</name>
</gene>
<protein>
    <submittedName>
        <fullName evidence="2">Uncharacterized protein</fullName>
    </submittedName>
</protein>
<accession>A0A0S4JL35</accession>
<dbReference type="Proteomes" id="UP000051952">
    <property type="component" value="Unassembled WGS sequence"/>
</dbReference>
<evidence type="ECO:0000256" key="1">
    <source>
        <dbReference type="SAM" id="MobiDB-lite"/>
    </source>
</evidence>
<evidence type="ECO:0000313" key="2">
    <source>
        <dbReference type="EMBL" id="CUG89181.1"/>
    </source>
</evidence>
<feature type="region of interest" description="Disordered" evidence="1">
    <location>
        <begin position="220"/>
        <end position="252"/>
    </location>
</feature>
<keyword evidence="3" id="KW-1185">Reference proteome</keyword>
<organism evidence="2 3">
    <name type="scientific">Bodo saltans</name>
    <name type="common">Flagellated protozoan</name>
    <dbReference type="NCBI Taxonomy" id="75058"/>
    <lineage>
        <taxon>Eukaryota</taxon>
        <taxon>Discoba</taxon>
        <taxon>Euglenozoa</taxon>
        <taxon>Kinetoplastea</taxon>
        <taxon>Metakinetoplastina</taxon>
        <taxon>Eubodonida</taxon>
        <taxon>Bodonidae</taxon>
        <taxon>Bodo</taxon>
    </lineage>
</organism>
<dbReference type="VEuPathDB" id="TriTrypDB:BSAL_19735"/>
<reference evidence="3" key="1">
    <citation type="submission" date="2015-09" db="EMBL/GenBank/DDBJ databases">
        <authorList>
            <consortium name="Pathogen Informatics"/>
        </authorList>
    </citation>
    <scope>NUCLEOTIDE SEQUENCE [LARGE SCALE GENOMIC DNA]</scope>
    <source>
        <strain evidence="3">Lake Konstanz</strain>
    </source>
</reference>
<proteinExistence type="predicted"/>
<dbReference type="AlphaFoldDB" id="A0A0S4JL35"/>